<dbReference type="PROSITE" id="PS50893">
    <property type="entry name" value="ABC_TRANSPORTER_2"/>
    <property type="match status" value="1"/>
</dbReference>
<dbReference type="InterPro" id="IPR003439">
    <property type="entry name" value="ABC_transporter-like_ATP-bd"/>
</dbReference>
<dbReference type="SMART" id="SM00382">
    <property type="entry name" value="AAA"/>
    <property type="match status" value="1"/>
</dbReference>
<name>A0ABS6W6Z1_9BIFI</name>
<dbReference type="PANTHER" id="PTHR43335:SF2">
    <property type="entry name" value="ABC TRANSPORTER, ATP-BINDING PROTEIN"/>
    <property type="match status" value="1"/>
</dbReference>
<sequence length="248" mass="27280">MDALTCRDIAYRYAGNRVLDGISFRAPNGISIILGPNGAGKSTLLRVLATELRAAAGTIAYAGHPVATERDLRWFRSAVGYLPQRFSCMDHASVLDNVVYSAWSHGVAIRDCERAADRALDVTGLREHARTAARRLSGGMRQRMGMACAIAHAPGILLLDEPTVGIDPRQRLEIRRFLVRYAERAIVLMSTHIVDEVPTLANRVLVLDSGHMVFDGSVERFRSLGDERSYSTLWESAYIRALEGAGRA</sequence>
<evidence type="ECO:0000313" key="4">
    <source>
        <dbReference type="EMBL" id="MBW3082263.1"/>
    </source>
</evidence>
<feature type="domain" description="ABC transporter" evidence="3">
    <location>
        <begin position="4"/>
        <end position="234"/>
    </location>
</feature>
<evidence type="ECO:0000259" key="3">
    <source>
        <dbReference type="PROSITE" id="PS50893"/>
    </source>
</evidence>
<keyword evidence="2" id="KW-0813">Transport</keyword>
<protein>
    <submittedName>
        <fullName evidence="4">ATP-binding cassette domain-containing protein</fullName>
    </submittedName>
</protein>
<dbReference type="InterPro" id="IPR003593">
    <property type="entry name" value="AAA+_ATPase"/>
</dbReference>
<evidence type="ECO:0000256" key="2">
    <source>
        <dbReference type="ARBA" id="ARBA00022448"/>
    </source>
</evidence>
<keyword evidence="4" id="KW-0067">ATP-binding</keyword>
<dbReference type="PANTHER" id="PTHR43335">
    <property type="entry name" value="ABC TRANSPORTER, ATP-BINDING PROTEIN"/>
    <property type="match status" value="1"/>
</dbReference>
<dbReference type="EMBL" id="JAHBBD010000004">
    <property type="protein sequence ID" value="MBW3082263.1"/>
    <property type="molecule type" value="Genomic_DNA"/>
</dbReference>
<dbReference type="PROSITE" id="PS00211">
    <property type="entry name" value="ABC_TRANSPORTER_1"/>
    <property type="match status" value="1"/>
</dbReference>
<keyword evidence="5" id="KW-1185">Reference proteome</keyword>
<dbReference type="Proteomes" id="UP000812844">
    <property type="component" value="Unassembled WGS sequence"/>
</dbReference>
<dbReference type="Pfam" id="PF00005">
    <property type="entry name" value="ABC_tran"/>
    <property type="match status" value="1"/>
</dbReference>
<evidence type="ECO:0000256" key="1">
    <source>
        <dbReference type="ARBA" id="ARBA00005417"/>
    </source>
</evidence>
<evidence type="ECO:0000313" key="5">
    <source>
        <dbReference type="Proteomes" id="UP000812844"/>
    </source>
</evidence>
<dbReference type="InterPro" id="IPR017871">
    <property type="entry name" value="ABC_transporter-like_CS"/>
</dbReference>
<dbReference type="GO" id="GO:0005524">
    <property type="term" value="F:ATP binding"/>
    <property type="evidence" value="ECO:0007669"/>
    <property type="project" value="UniProtKB-KW"/>
</dbReference>
<organism evidence="4 5">
    <name type="scientific">Bifidobacterium phasiani</name>
    <dbReference type="NCBI Taxonomy" id="2834431"/>
    <lineage>
        <taxon>Bacteria</taxon>
        <taxon>Bacillati</taxon>
        <taxon>Actinomycetota</taxon>
        <taxon>Actinomycetes</taxon>
        <taxon>Bifidobacteriales</taxon>
        <taxon>Bifidobacteriaceae</taxon>
        <taxon>Bifidobacterium</taxon>
    </lineage>
</organism>
<proteinExistence type="inferred from homology"/>
<accession>A0ABS6W6Z1</accession>
<reference evidence="4 5" key="1">
    <citation type="submission" date="2021-05" db="EMBL/GenBank/DDBJ databases">
        <title>Phylogenetic classification of ten novel species belonging to the genus Bifidobacterium comprising B. colchicus sp. nov., B. abeli sp. nov., B. bicoloris sp. nov., B. guerezis sp. nov., B. rosaliae sp. nov., B. santillanensis sp. nov., B. argentati sp. nov., B. amazzoni sp. nov., B. pluviali sp. nov., and B. pinnaculum sp. nov.</title>
        <authorList>
            <person name="Lugli G.A."/>
            <person name="Ruiz Garcia L."/>
            <person name="Margolles A."/>
            <person name="Ventura M."/>
        </authorList>
    </citation>
    <scope>NUCLEOTIDE SEQUENCE [LARGE SCALE GENOMIC DNA]</scope>
    <source>
        <strain evidence="4 5">6T3</strain>
    </source>
</reference>
<dbReference type="RefSeq" id="WP_219080224.1">
    <property type="nucleotide sequence ID" value="NZ_JAHBBD010000004.1"/>
</dbReference>
<comment type="similarity">
    <text evidence="1">Belongs to the ABC transporter superfamily.</text>
</comment>
<gene>
    <name evidence="4" type="ORF">KIH73_02535</name>
</gene>
<comment type="caution">
    <text evidence="4">The sequence shown here is derived from an EMBL/GenBank/DDBJ whole genome shotgun (WGS) entry which is preliminary data.</text>
</comment>
<keyword evidence="4" id="KW-0547">Nucleotide-binding</keyword>